<evidence type="ECO:0000256" key="15">
    <source>
        <dbReference type="ARBA" id="ARBA00023180"/>
    </source>
</evidence>
<dbReference type="Gene3D" id="1.10.510.10">
    <property type="entry name" value="Transferase(Phosphotransferase) domain 1"/>
    <property type="match status" value="1"/>
</dbReference>
<evidence type="ECO:0000256" key="17">
    <source>
        <dbReference type="ARBA" id="ARBA00048679"/>
    </source>
</evidence>
<feature type="chain" id="PRO_5043982656" description="non-specific serine/threonine protein kinase" evidence="19">
    <location>
        <begin position="26"/>
        <end position="891"/>
    </location>
</feature>
<dbReference type="Pfam" id="PF07714">
    <property type="entry name" value="PK_Tyr_Ser-Thr"/>
    <property type="match status" value="1"/>
</dbReference>
<evidence type="ECO:0000313" key="22">
    <source>
        <dbReference type="Proteomes" id="UP001140949"/>
    </source>
</evidence>
<dbReference type="InterPro" id="IPR000719">
    <property type="entry name" value="Prot_kinase_dom"/>
</dbReference>
<keyword evidence="6 18" id="KW-0812">Transmembrane</keyword>
<name>A0AAX6DK78_IRIPA</name>
<feature type="signal peptide" evidence="19">
    <location>
        <begin position="1"/>
        <end position="25"/>
    </location>
</feature>
<dbReference type="InterPro" id="IPR003591">
    <property type="entry name" value="Leu-rich_rpt_typical-subtyp"/>
</dbReference>
<evidence type="ECO:0000256" key="9">
    <source>
        <dbReference type="ARBA" id="ARBA00022741"/>
    </source>
</evidence>
<dbReference type="EMBL" id="JANAVB010044214">
    <property type="protein sequence ID" value="KAJ6792099.1"/>
    <property type="molecule type" value="Genomic_DNA"/>
</dbReference>
<dbReference type="InterPro" id="IPR001611">
    <property type="entry name" value="Leu-rich_rpt"/>
</dbReference>
<dbReference type="PANTHER" id="PTHR48053:SF159">
    <property type="entry name" value="PROTEIN KINASE DOMAIN-CONTAINING PROTEIN"/>
    <property type="match status" value="1"/>
</dbReference>
<feature type="domain" description="Protein kinase" evidence="20">
    <location>
        <begin position="617"/>
        <end position="882"/>
    </location>
</feature>
<organism evidence="21 22">
    <name type="scientific">Iris pallida</name>
    <name type="common">Sweet iris</name>
    <dbReference type="NCBI Taxonomy" id="29817"/>
    <lineage>
        <taxon>Eukaryota</taxon>
        <taxon>Viridiplantae</taxon>
        <taxon>Streptophyta</taxon>
        <taxon>Embryophyta</taxon>
        <taxon>Tracheophyta</taxon>
        <taxon>Spermatophyta</taxon>
        <taxon>Magnoliopsida</taxon>
        <taxon>Liliopsida</taxon>
        <taxon>Asparagales</taxon>
        <taxon>Iridaceae</taxon>
        <taxon>Iridoideae</taxon>
        <taxon>Irideae</taxon>
        <taxon>Iris</taxon>
    </lineage>
</organism>
<comment type="caution">
    <text evidence="21">The sequence shown here is derived from an EMBL/GenBank/DDBJ whole genome shotgun (WGS) entry which is preliminary data.</text>
</comment>
<evidence type="ECO:0000256" key="10">
    <source>
        <dbReference type="ARBA" id="ARBA00022777"/>
    </source>
</evidence>
<evidence type="ECO:0000256" key="8">
    <source>
        <dbReference type="ARBA" id="ARBA00022737"/>
    </source>
</evidence>
<gene>
    <name evidence="21" type="ORF">M6B38_242090</name>
</gene>
<dbReference type="SUPFAM" id="SSF52047">
    <property type="entry name" value="RNI-like"/>
    <property type="match status" value="1"/>
</dbReference>
<keyword evidence="3" id="KW-0723">Serine/threonine-protein kinase</keyword>
<evidence type="ECO:0000256" key="5">
    <source>
        <dbReference type="ARBA" id="ARBA00022679"/>
    </source>
</evidence>
<keyword evidence="11" id="KW-0067">ATP-binding</keyword>
<accession>A0AAX6DK78</accession>
<sequence>MAKLSLCWNLLAVILLCSLLSVSKSQSMETQALLQFKSLLNDPNGNLESWTNSQSPCDFLGVTCDANSGLVIGISLLKKNLSGGISPSISALPGLASLALGENSISGSIPPEIAGCTGLRVLNLSSNGLTGQLPDLSALTGLRILDLSSNALTGDFPGWVGGLPSLGELGLALNSFNEGRIPESIGNLKNLTWLFLAGCNLTGEIPTSLFQLTALETLDFSQNRLSGPFPKEISNLLNLRKIELYQNSLTGAIPPEFANLTRLRELDVSTNQLTGTLPPELGGLKNLTVIHLYSNNFSGELPGGFGDLQHLVHFSVYQNKFSGEFPPDLGRHSPLNSLDISENGFSGNFPRFLCRNRSLQYLLALDNKFSGEFPDSYSDCKSLRRFRISRNSFTGSVAEGVWGLPFADIIDLSDNGFTGEINSEVSTSMSLKQLYLHKNNFSGSIPPELARCSVLEEIDLSQNSLSGTIPERLSRLASLVSLNLSRNQITGPIPEALGSLELSSIDFSDNKLSGIVPENLLMVAGDAAFSGNPELCSSTETTCRSRPHGRRHILGSRLALVSVVVSSVIILVSGLILIYRSYRMKETSKTNNVEEGPKSKLEPFNPSELEAEEICNLKEENLIGKGGAGKVYRLELKGRGTVLVKQLRKEKREEAWMAEMDTLRKMRHRNILKLHACSSRGEFNFLVFEYAPRGNLHQALHGEVEGEKQELDWSRRYMIVLGAAKGIMHLHHDCTPAIIHGDVKSSSIFLDNDYEAKIANFGPSSGRRAGTNGYIAPELAYSPEATEKSDVYSFGVVLLEVITGRSPVESRFGEGRDIVYWVLTHLYSQKLGEVLDARVSGAAEDDMIKVLKVAILCTSKLPSVRPRMREVVNRLADADPRIKGTREKYYG</sequence>
<keyword evidence="15" id="KW-0325">Glycoprotein</keyword>
<dbReference type="FunFam" id="3.80.10.10:FF:000590">
    <property type="entry name" value="Leucine-rich receptor-like protein kinase family protein"/>
    <property type="match status" value="1"/>
</dbReference>
<keyword evidence="10 21" id="KW-0418">Kinase</keyword>
<dbReference type="InterPro" id="IPR051716">
    <property type="entry name" value="Plant_RL_S/T_kinase"/>
</dbReference>
<evidence type="ECO:0000256" key="13">
    <source>
        <dbReference type="ARBA" id="ARBA00023136"/>
    </source>
</evidence>
<evidence type="ECO:0000256" key="1">
    <source>
        <dbReference type="ARBA" id="ARBA00004479"/>
    </source>
</evidence>
<comment type="catalytic activity">
    <reaction evidence="17">
        <text>L-seryl-[protein] + ATP = O-phospho-L-seryl-[protein] + ADP + H(+)</text>
        <dbReference type="Rhea" id="RHEA:17989"/>
        <dbReference type="Rhea" id="RHEA-COMP:9863"/>
        <dbReference type="Rhea" id="RHEA-COMP:11604"/>
        <dbReference type="ChEBI" id="CHEBI:15378"/>
        <dbReference type="ChEBI" id="CHEBI:29999"/>
        <dbReference type="ChEBI" id="CHEBI:30616"/>
        <dbReference type="ChEBI" id="CHEBI:83421"/>
        <dbReference type="ChEBI" id="CHEBI:456216"/>
        <dbReference type="EC" id="2.7.11.1"/>
    </reaction>
</comment>
<dbReference type="InterPro" id="IPR011009">
    <property type="entry name" value="Kinase-like_dom_sf"/>
</dbReference>
<dbReference type="GO" id="GO:0016020">
    <property type="term" value="C:membrane"/>
    <property type="evidence" value="ECO:0007669"/>
    <property type="project" value="UniProtKB-SubCell"/>
</dbReference>
<keyword evidence="5" id="KW-0808">Transferase</keyword>
<comment type="catalytic activity">
    <reaction evidence="16">
        <text>L-threonyl-[protein] + ATP = O-phospho-L-threonyl-[protein] + ADP + H(+)</text>
        <dbReference type="Rhea" id="RHEA:46608"/>
        <dbReference type="Rhea" id="RHEA-COMP:11060"/>
        <dbReference type="Rhea" id="RHEA-COMP:11605"/>
        <dbReference type="ChEBI" id="CHEBI:15378"/>
        <dbReference type="ChEBI" id="CHEBI:30013"/>
        <dbReference type="ChEBI" id="CHEBI:30616"/>
        <dbReference type="ChEBI" id="CHEBI:61977"/>
        <dbReference type="ChEBI" id="CHEBI:456216"/>
        <dbReference type="EC" id="2.7.11.1"/>
    </reaction>
</comment>
<dbReference type="GO" id="GO:0005524">
    <property type="term" value="F:ATP binding"/>
    <property type="evidence" value="ECO:0007669"/>
    <property type="project" value="UniProtKB-KW"/>
</dbReference>
<dbReference type="FunFam" id="3.80.10.10:FF:000095">
    <property type="entry name" value="LRR receptor-like serine/threonine-protein kinase GSO1"/>
    <property type="match status" value="1"/>
</dbReference>
<evidence type="ECO:0000256" key="3">
    <source>
        <dbReference type="ARBA" id="ARBA00022527"/>
    </source>
</evidence>
<dbReference type="Proteomes" id="UP001140949">
    <property type="component" value="Unassembled WGS sequence"/>
</dbReference>
<reference evidence="21" key="2">
    <citation type="submission" date="2023-04" db="EMBL/GenBank/DDBJ databases">
        <authorList>
            <person name="Bruccoleri R.E."/>
            <person name="Oakeley E.J."/>
            <person name="Faust A.-M."/>
            <person name="Dessus-Babus S."/>
            <person name="Altorfer M."/>
            <person name="Burckhardt D."/>
            <person name="Oertli M."/>
            <person name="Naumann U."/>
            <person name="Petersen F."/>
            <person name="Wong J."/>
        </authorList>
    </citation>
    <scope>NUCLEOTIDE SEQUENCE</scope>
    <source>
        <strain evidence="21">GSM-AAB239-AS_SAM_17_03QT</strain>
        <tissue evidence="21">Leaf</tissue>
    </source>
</reference>
<dbReference type="Pfam" id="PF00560">
    <property type="entry name" value="LRR_1"/>
    <property type="match status" value="1"/>
</dbReference>
<dbReference type="InterPro" id="IPR013210">
    <property type="entry name" value="LRR_N_plant-typ"/>
</dbReference>
<dbReference type="Pfam" id="PF13855">
    <property type="entry name" value="LRR_8"/>
    <property type="match status" value="2"/>
</dbReference>
<evidence type="ECO:0000256" key="11">
    <source>
        <dbReference type="ARBA" id="ARBA00022840"/>
    </source>
</evidence>
<dbReference type="Gene3D" id="3.80.10.10">
    <property type="entry name" value="Ribonuclease Inhibitor"/>
    <property type="match status" value="3"/>
</dbReference>
<dbReference type="EC" id="2.7.11.1" evidence="2"/>
<evidence type="ECO:0000256" key="7">
    <source>
        <dbReference type="ARBA" id="ARBA00022729"/>
    </source>
</evidence>
<keyword evidence="13 18" id="KW-0472">Membrane</keyword>
<dbReference type="PROSITE" id="PS51450">
    <property type="entry name" value="LRR"/>
    <property type="match status" value="1"/>
</dbReference>
<dbReference type="GO" id="GO:0004674">
    <property type="term" value="F:protein serine/threonine kinase activity"/>
    <property type="evidence" value="ECO:0007669"/>
    <property type="project" value="UniProtKB-KW"/>
</dbReference>
<keyword evidence="8" id="KW-0677">Repeat</keyword>
<keyword evidence="12 18" id="KW-1133">Transmembrane helix</keyword>
<dbReference type="PANTHER" id="PTHR48053">
    <property type="entry name" value="LEUCINE RICH REPEAT FAMILY PROTEIN, EXPRESSED"/>
    <property type="match status" value="1"/>
</dbReference>
<keyword evidence="22" id="KW-1185">Reference proteome</keyword>
<evidence type="ECO:0000256" key="19">
    <source>
        <dbReference type="SAM" id="SignalP"/>
    </source>
</evidence>
<dbReference type="Pfam" id="PF08263">
    <property type="entry name" value="LRRNT_2"/>
    <property type="match status" value="1"/>
</dbReference>
<dbReference type="Gene3D" id="3.30.200.20">
    <property type="entry name" value="Phosphorylase Kinase, domain 1"/>
    <property type="match status" value="1"/>
</dbReference>
<comment type="subcellular location">
    <subcellularLocation>
        <location evidence="1">Membrane</location>
        <topology evidence="1">Single-pass type I membrane protein</topology>
    </subcellularLocation>
</comment>
<dbReference type="FunFam" id="1.10.510.10:FF:000388">
    <property type="entry name" value="Leucine-rich repeat receptor-like tyrosine-protein kinase PXC3"/>
    <property type="match status" value="1"/>
</dbReference>
<feature type="transmembrane region" description="Helical" evidence="18">
    <location>
        <begin position="558"/>
        <end position="579"/>
    </location>
</feature>
<keyword evidence="9" id="KW-0547">Nucleotide-binding</keyword>
<dbReference type="FunFam" id="3.80.10.10:FF:000228">
    <property type="entry name" value="Leucine-rich repeat receptor-like serine/threonine-protein kinase BAM1"/>
    <property type="match status" value="1"/>
</dbReference>
<evidence type="ECO:0000256" key="2">
    <source>
        <dbReference type="ARBA" id="ARBA00012513"/>
    </source>
</evidence>
<dbReference type="SUPFAM" id="SSF56112">
    <property type="entry name" value="Protein kinase-like (PK-like)"/>
    <property type="match status" value="1"/>
</dbReference>
<evidence type="ECO:0000256" key="6">
    <source>
        <dbReference type="ARBA" id="ARBA00022692"/>
    </source>
</evidence>
<dbReference type="InterPro" id="IPR032675">
    <property type="entry name" value="LRR_dom_sf"/>
</dbReference>
<keyword evidence="7 19" id="KW-0732">Signal</keyword>
<evidence type="ECO:0000256" key="4">
    <source>
        <dbReference type="ARBA" id="ARBA00022614"/>
    </source>
</evidence>
<evidence type="ECO:0000256" key="16">
    <source>
        <dbReference type="ARBA" id="ARBA00047899"/>
    </source>
</evidence>
<proteinExistence type="predicted"/>
<dbReference type="AlphaFoldDB" id="A0AAX6DK78"/>
<reference evidence="21" key="1">
    <citation type="journal article" date="2023" name="GigaByte">
        <title>Genome assembly of the bearded iris, Iris pallida Lam.</title>
        <authorList>
            <person name="Bruccoleri R.E."/>
            <person name="Oakeley E.J."/>
            <person name="Faust A.M.E."/>
            <person name="Altorfer M."/>
            <person name="Dessus-Babus S."/>
            <person name="Burckhardt D."/>
            <person name="Oertli M."/>
            <person name="Naumann U."/>
            <person name="Petersen F."/>
            <person name="Wong J."/>
        </authorList>
    </citation>
    <scope>NUCLEOTIDE SEQUENCE</scope>
    <source>
        <strain evidence="21">GSM-AAB239-AS_SAM_17_03QT</strain>
    </source>
</reference>
<dbReference type="SUPFAM" id="SSF52058">
    <property type="entry name" value="L domain-like"/>
    <property type="match status" value="1"/>
</dbReference>
<evidence type="ECO:0000259" key="20">
    <source>
        <dbReference type="PROSITE" id="PS50011"/>
    </source>
</evidence>
<protein>
    <recommendedName>
        <fullName evidence="2">non-specific serine/threonine protein kinase</fullName>
        <ecNumber evidence="2">2.7.11.1</ecNumber>
    </recommendedName>
</protein>
<evidence type="ECO:0000256" key="14">
    <source>
        <dbReference type="ARBA" id="ARBA00023170"/>
    </source>
</evidence>
<dbReference type="PROSITE" id="PS50011">
    <property type="entry name" value="PROTEIN_KINASE_DOM"/>
    <property type="match status" value="1"/>
</dbReference>
<dbReference type="InterPro" id="IPR055414">
    <property type="entry name" value="LRR_R13L4/SHOC2-like"/>
</dbReference>
<keyword evidence="4" id="KW-0433">Leucine-rich repeat</keyword>
<dbReference type="SMART" id="SM00369">
    <property type="entry name" value="LRR_TYP"/>
    <property type="match status" value="8"/>
</dbReference>
<keyword evidence="14 21" id="KW-0675">Receptor</keyword>
<evidence type="ECO:0000256" key="12">
    <source>
        <dbReference type="ARBA" id="ARBA00022989"/>
    </source>
</evidence>
<dbReference type="InterPro" id="IPR001245">
    <property type="entry name" value="Ser-Thr/Tyr_kinase_cat_dom"/>
</dbReference>
<evidence type="ECO:0000313" key="21">
    <source>
        <dbReference type="EMBL" id="KAJ6792099.1"/>
    </source>
</evidence>
<evidence type="ECO:0000256" key="18">
    <source>
        <dbReference type="SAM" id="Phobius"/>
    </source>
</evidence>
<dbReference type="Pfam" id="PF23598">
    <property type="entry name" value="LRR_14"/>
    <property type="match status" value="1"/>
</dbReference>